<dbReference type="SUPFAM" id="SSF52833">
    <property type="entry name" value="Thioredoxin-like"/>
    <property type="match status" value="1"/>
</dbReference>
<dbReference type="SUPFAM" id="SSF47616">
    <property type="entry name" value="GST C-terminal domain-like"/>
    <property type="match status" value="1"/>
</dbReference>
<dbReference type="EMBL" id="WTVP01000004">
    <property type="protein sequence ID" value="NMG14445.1"/>
    <property type="molecule type" value="Genomic_DNA"/>
</dbReference>
<dbReference type="RefSeq" id="WP_169201232.1">
    <property type="nucleotide sequence ID" value="NZ_CP059467.1"/>
</dbReference>
<dbReference type="InterPro" id="IPR036249">
    <property type="entry name" value="Thioredoxin-like_sf"/>
</dbReference>
<reference evidence="2 3" key="1">
    <citation type="submission" date="2019-12" db="EMBL/GenBank/DDBJ databases">
        <title>Comparative genomics gives insights into the taxonomy of the Azoarcus-Aromatoleum group and reveals separate origins of nif in the plant-associated Azoarcus and non-plant-associated Aromatoleum sub-groups.</title>
        <authorList>
            <person name="Lafos M."/>
            <person name="Maluk M."/>
            <person name="Batista M."/>
            <person name="Junghare M."/>
            <person name="Carmona M."/>
            <person name="Faoro H."/>
            <person name="Cruz L.M."/>
            <person name="Battistoni F."/>
            <person name="De Souza E."/>
            <person name="Pedrosa F."/>
            <person name="Chen W.-M."/>
            <person name="Poole P.S."/>
            <person name="Dixon R.A."/>
            <person name="James E.K."/>
        </authorList>
    </citation>
    <scope>NUCLEOTIDE SEQUENCE [LARGE SCALE GENOMIC DNA]</scope>
    <source>
        <strain evidence="2 3">PbN1</strain>
    </source>
</reference>
<dbReference type="PANTHER" id="PTHR44051:SF21">
    <property type="entry name" value="GLUTATHIONE S-TRANSFERASE FAMILY PROTEIN"/>
    <property type="match status" value="1"/>
</dbReference>
<dbReference type="SFLD" id="SFLDS00019">
    <property type="entry name" value="Glutathione_Transferase_(cytos"/>
    <property type="match status" value="1"/>
</dbReference>
<proteinExistence type="predicted"/>
<dbReference type="PANTHER" id="PTHR44051">
    <property type="entry name" value="GLUTATHIONE S-TRANSFERASE-RELATED"/>
    <property type="match status" value="1"/>
</dbReference>
<gene>
    <name evidence="2" type="ORF">GPA24_02615</name>
</gene>
<dbReference type="InterPro" id="IPR040079">
    <property type="entry name" value="Glutathione_S-Trfase"/>
</dbReference>
<feature type="domain" description="GST N-terminal" evidence="1">
    <location>
        <begin position="1"/>
        <end position="80"/>
    </location>
</feature>
<evidence type="ECO:0000259" key="1">
    <source>
        <dbReference type="PROSITE" id="PS50404"/>
    </source>
</evidence>
<name>A0ABX1NR38_9RHOO</name>
<dbReference type="InterPro" id="IPR036282">
    <property type="entry name" value="Glutathione-S-Trfase_C_sf"/>
</dbReference>
<dbReference type="Proteomes" id="UP000633943">
    <property type="component" value="Unassembled WGS sequence"/>
</dbReference>
<evidence type="ECO:0000313" key="2">
    <source>
        <dbReference type="EMBL" id="NMG14445.1"/>
    </source>
</evidence>
<comment type="caution">
    <text evidence="2">The sequence shown here is derived from an EMBL/GenBank/DDBJ whole genome shotgun (WGS) entry which is preliminary data.</text>
</comment>
<accession>A0ABX1NR38</accession>
<evidence type="ECO:0000313" key="3">
    <source>
        <dbReference type="Proteomes" id="UP000633943"/>
    </source>
</evidence>
<dbReference type="CDD" id="cd03046">
    <property type="entry name" value="GST_N_GTT1_like"/>
    <property type="match status" value="1"/>
</dbReference>
<dbReference type="Pfam" id="PF02798">
    <property type="entry name" value="GST_N"/>
    <property type="match status" value="1"/>
</dbReference>
<protein>
    <submittedName>
        <fullName evidence="2">Glutathione S-transferase</fullName>
    </submittedName>
</protein>
<dbReference type="Gene3D" id="1.20.1050.130">
    <property type="match status" value="1"/>
</dbReference>
<dbReference type="SFLD" id="SFLDG01150">
    <property type="entry name" value="Main.1:_Beta-like"/>
    <property type="match status" value="1"/>
</dbReference>
<dbReference type="SFLD" id="SFLDG00358">
    <property type="entry name" value="Main_(cytGST)"/>
    <property type="match status" value="1"/>
</dbReference>
<sequence length="225" mass="25580">MTMTLYHCLSARSFRPLWMLEELGLPYELKVLPFPPRREAEPYLAVNPLGTIPAFFDGDTRLTESVAICQYLAARYSPRQLDVGSDEPAFGAYLNFLHFGEATLTFPQTLILRYSRFEPPERRLPQAADDYTRWFLSRLRTLEPLLEHEEYLCAARFTAADVSVGYALLLADDIGLRDRFKPATLAYWQRLQARDGFRRALAAQQRAAVEQGVAPQSVAQASAPF</sequence>
<keyword evidence="3" id="KW-1185">Reference proteome</keyword>
<organism evidence="2 3">
    <name type="scientific">Aromatoleum bremense</name>
    <dbReference type="NCBI Taxonomy" id="76115"/>
    <lineage>
        <taxon>Bacteria</taxon>
        <taxon>Pseudomonadati</taxon>
        <taxon>Pseudomonadota</taxon>
        <taxon>Betaproteobacteria</taxon>
        <taxon>Rhodocyclales</taxon>
        <taxon>Rhodocyclaceae</taxon>
        <taxon>Aromatoleum</taxon>
    </lineage>
</organism>
<dbReference type="PROSITE" id="PS50404">
    <property type="entry name" value="GST_NTER"/>
    <property type="match status" value="1"/>
</dbReference>
<dbReference type="InterPro" id="IPR004045">
    <property type="entry name" value="Glutathione_S-Trfase_N"/>
</dbReference>